<keyword evidence="4 6" id="KW-1005">Bacterial flagellum biogenesis</keyword>
<dbReference type="InterPro" id="IPR036584">
    <property type="entry name" value="FliS_sf"/>
</dbReference>
<dbReference type="EMBL" id="CP012508">
    <property type="protein sequence ID" value="ALB22316.1"/>
    <property type="molecule type" value="Genomic_DNA"/>
</dbReference>
<reference evidence="7 8" key="1">
    <citation type="journal article" date="2014" name="Genome Announc.">
        <title>Comparative Genome Analysis of Two Isolates of the Fish Pathogen Piscirickettsia salmonis from Different Hosts Reveals Major Differences in Virulence-Associated Secretion Systems.</title>
        <authorList>
            <person name="Bohle H."/>
            <person name="Henriquez P."/>
            <person name="Grothusen H."/>
            <person name="Navas E."/>
            <person name="Sandoval A."/>
            <person name="Bustamante F."/>
            <person name="Bustos P."/>
            <person name="Mancilla M."/>
        </authorList>
    </citation>
    <scope>NUCLEOTIDE SEQUENCE [LARGE SCALE GENOMIC DNA]</scope>
    <source>
        <strain evidence="8">B1-32597</strain>
    </source>
</reference>
<keyword evidence="5" id="KW-0143">Chaperone</keyword>
<dbReference type="PANTHER" id="PTHR34773">
    <property type="entry name" value="FLAGELLAR SECRETION CHAPERONE FLIS"/>
    <property type="match status" value="1"/>
</dbReference>
<dbReference type="OrthoDB" id="9792010at2"/>
<dbReference type="CDD" id="cd16098">
    <property type="entry name" value="FliS"/>
    <property type="match status" value="1"/>
</dbReference>
<keyword evidence="7" id="KW-0969">Cilium</keyword>
<proteinExistence type="inferred from homology"/>
<dbReference type="InterPro" id="IPR003713">
    <property type="entry name" value="FliS"/>
</dbReference>
<keyword evidence="7" id="KW-0966">Cell projection</keyword>
<gene>
    <name evidence="7" type="primary">fliS</name>
    <name evidence="7" type="ORF">KU39_1133</name>
</gene>
<dbReference type="SUPFAM" id="SSF101116">
    <property type="entry name" value="Flagellar export chaperone FliS"/>
    <property type="match status" value="1"/>
</dbReference>
<evidence type="ECO:0000313" key="7">
    <source>
        <dbReference type="EMBL" id="ALB22316.1"/>
    </source>
</evidence>
<dbReference type="GO" id="GO:0044780">
    <property type="term" value="P:bacterial-type flagellum assembly"/>
    <property type="evidence" value="ECO:0007669"/>
    <property type="project" value="InterPro"/>
</dbReference>
<sequence length="145" mass="16382">MNRGIQEYKSTVARAEVDANPYRIVQLLMEGVLSRVLETKSAIENNEVEKKCDLIQATLKIVNALRMSLDMEQGAELSKSLDSLYQHMSIQLTRANMNNDLECLDNVFKSMSEIKSGWDAIEDDALKFLKEQHSANSLESKEGNL</sequence>
<dbReference type="GO" id="GO:0005829">
    <property type="term" value="C:cytosol"/>
    <property type="evidence" value="ECO:0007669"/>
    <property type="project" value="UniProtKB-SubCell"/>
</dbReference>
<keyword evidence="7" id="KW-0282">Flagellum</keyword>
<dbReference type="RefSeq" id="WP_017377418.1">
    <property type="nucleotide sequence ID" value="NZ_CP012508.1"/>
</dbReference>
<keyword evidence="3 6" id="KW-0963">Cytoplasm</keyword>
<evidence type="ECO:0000256" key="2">
    <source>
        <dbReference type="ARBA" id="ARBA00008787"/>
    </source>
</evidence>
<dbReference type="PANTHER" id="PTHR34773:SF1">
    <property type="entry name" value="FLAGELLAR SECRETION CHAPERONE FLIS"/>
    <property type="match status" value="1"/>
</dbReference>
<dbReference type="Gene3D" id="1.20.120.340">
    <property type="entry name" value="Flagellar protein FliS"/>
    <property type="match status" value="1"/>
</dbReference>
<dbReference type="PIRSF" id="PIRSF039090">
    <property type="entry name" value="Flis"/>
    <property type="match status" value="1"/>
</dbReference>
<accession>A0A1L6TAN8</accession>
<evidence type="ECO:0000256" key="3">
    <source>
        <dbReference type="ARBA" id="ARBA00022490"/>
    </source>
</evidence>
<dbReference type="GO" id="GO:0071973">
    <property type="term" value="P:bacterial-type flagellum-dependent cell motility"/>
    <property type="evidence" value="ECO:0007669"/>
    <property type="project" value="TreeGrafter"/>
</dbReference>
<comment type="similarity">
    <text evidence="2 6">Belongs to the FliS family.</text>
</comment>
<dbReference type="Pfam" id="PF02561">
    <property type="entry name" value="FliS"/>
    <property type="match status" value="1"/>
</dbReference>
<organism evidence="7 8">
    <name type="scientific">Piscirickettsia salmonis</name>
    <dbReference type="NCBI Taxonomy" id="1238"/>
    <lineage>
        <taxon>Bacteria</taxon>
        <taxon>Pseudomonadati</taxon>
        <taxon>Pseudomonadota</taxon>
        <taxon>Gammaproteobacteria</taxon>
        <taxon>Thiotrichales</taxon>
        <taxon>Piscirickettsiaceae</taxon>
        <taxon>Piscirickettsia</taxon>
    </lineage>
</organism>
<dbReference type="AlphaFoldDB" id="A0A1L6TAN8"/>
<evidence type="ECO:0000256" key="6">
    <source>
        <dbReference type="PIRNR" id="PIRNR039090"/>
    </source>
</evidence>
<evidence type="ECO:0000256" key="1">
    <source>
        <dbReference type="ARBA" id="ARBA00004514"/>
    </source>
</evidence>
<name>A0A1L6TAN8_PISSA</name>
<protein>
    <recommendedName>
        <fullName evidence="6">Flagellar secretion chaperone FliS</fullName>
    </recommendedName>
</protein>
<evidence type="ECO:0000313" key="8">
    <source>
        <dbReference type="Proteomes" id="UP000029558"/>
    </source>
</evidence>
<evidence type="ECO:0000256" key="4">
    <source>
        <dbReference type="ARBA" id="ARBA00022795"/>
    </source>
</evidence>
<evidence type="ECO:0000256" key="5">
    <source>
        <dbReference type="ARBA" id="ARBA00023186"/>
    </source>
</evidence>
<dbReference type="NCBIfam" id="TIGR00208">
    <property type="entry name" value="fliS"/>
    <property type="match status" value="1"/>
</dbReference>
<dbReference type="Proteomes" id="UP000029558">
    <property type="component" value="Chromosome"/>
</dbReference>
<comment type="subcellular location">
    <subcellularLocation>
        <location evidence="1 6">Cytoplasm</location>
        <location evidence="1 6">Cytosol</location>
    </subcellularLocation>
</comment>